<organism evidence="8 9">
    <name type="scientific">Acinetobacter soli</name>
    <dbReference type="NCBI Taxonomy" id="487316"/>
    <lineage>
        <taxon>Bacteria</taxon>
        <taxon>Pseudomonadati</taxon>
        <taxon>Pseudomonadota</taxon>
        <taxon>Gammaproteobacteria</taxon>
        <taxon>Moraxellales</taxon>
        <taxon>Moraxellaceae</taxon>
        <taxon>Acinetobacter</taxon>
    </lineage>
</organism>
<feature type="transmembrane region" description="Helical" evidence="7">
    <location>
        <begin position="266"/>
        <end position="284"/>
    </location>
</feature>
<dbReference type="Gene3D" id="1.20.1250.20">
    <property type="entry name" value="MFS general substrate transporter like domains"/>
    <property type="match status" value="1"/>
</dbReference>
<name>A0A1P8EIR3_9GAMM</name>
<dbReference type="Pfam" id="PF05977">
    <property type="entry name" value="MFS_3"/>
    <property type="match status" value="1"/>
</dbReference>
<dbReference type="EMBL" id="CP016896">
    <property type="protein sequence ID" value="APV36072.1"/>
    <property type="molecule type" value="Genomic_DNA"/>
</dbReference>
<evidence type="ECO:0000256" key="4">
    <source>
        <dbReference type="ARBA" id="ARBA00022692"/>
    </source>
</evidence>
<feature type="transmembrane region" description="Helical" evidence="7">
    <location>
        <begin position="49"/>
        <end position="72"/>
    </location>
</feature>
<dbReference type="AlphaFoldDB" id="A0A1P8EIR3"/>
<protein>
    <submittedName>
        <fullName evidence="8">MFS transporter</fullName>
    </submittedName>
</protein>
<accession>A0A1P8EIR3</accession>
<keyword evidence="6 7" id="KW-0472">Membrane</keyword>
<evidence type="ECO:0000313" key="9">
    <source>
        <dbReference type="Proteomes" id="UP000185674"/>
    </source>
</evidence>
<keyword evidence="4 7" id="KW-0812">Transmembrane</keyword>
<dbReference type="STRING" id="487316.BEN76_08605"/>
<reference evidence="8 9" key="1">
    <citation type="submission" date="2016-08" db="EMBL/GenBank/DDBJ databases">
        <title>Complete genome sequence of Acinetobacter baylyi strain GFJ2.</title>
        <authorList>
            <person name="Tabata M."/>
            <person name="Kuboki S."/>
            <person name="Gibu N."/>
            <person name="Kinouchi Y."/>
            <person name="Vangnai A."/>
            <person name="Kasai D."/>
            <person name="Fukuda M."/>
        </authorList>
    </citation>
    <scope>NUCLEOTIDE SEQUENCE [LARGE SCALE GENOMIC DNA]</scope>
    <source>
        <strain evidence="8 9">GFJ2</strain>
    </source>
</reference>
<feature type="transmembrane region" description="Helical" evidence="7">
    <location>
        <begin position="20"/>
        <end position="42"/>
    </location>
</feature>
<dbReference type="GO" id="GO:0005886">
    <property type="term" value="C:plasma membrane"/>
    <property type="evidence" value="ECO:0007669"/>
    <property type="project" value="UniProtKB-SubCell"/>
</dbReference>
<feature type="transmembrane region" description="Helical" evidence="7">
    <location>
        <begin position="230"/>
        <end position="254"/>
    </location>
</feature>
<sequence length="423" mass="46153">MSSSSDFFAALRYRDFSLLSLNQLCLTLAILIQEVVVAYSLYQITKNPLMLGLIGLVELVPFIVLSLWGGYIADYFNRQTILKWGFALTCPIPACLALLFFLHAQQSIELPLFLLGVYGCIFVLGVLRGIYSPSFNSLRPFLVPEKIYSNANTWTALIWQIGAMLGPLLAGVMMGQFGIYIALSIALLLLCVGSGAVAMIGPRCFPAVARQPMIQSMQQAIQFMLNNRMIFWSMLLDLSTVLFGALLTLLPIFAEEILKSGASGLGLLRAAPAIGTLCMTFALMRYDLTQHAWRNMLVATLGFGLCTVTFACSRSLVLSFVLLIGLGAFDSMSMIIRQTLLQLLPCKSLLGRVAALNGIVVTSGNQIGAFQASLFARLWTVVPATLVSGGACLMISLAIGLSQRDLLKSKIKQHKHTFLTSHK</sequence>
<dbReference type="PANTHER" id="PTHR23513:SF9">
    <property type="entry name" value="ENTEROBACTIN EXPORTER ENTS"/>
    <property type="match status" value="1"/>
</dbReference>
<feature type="transmembrane region" description="Helical" evidence="7">
    <location>
        <begin position="177"/>
        <end position="200"/>
    </location>
</feature>
<evidence type="ECO:0000256" key="2">
    <source>
        <dbReference type="ARBA" id="ARBA00022448"/>
    </source>
</evidence>
<dbReference type="InterPro" id="IPR036259">
    <property type="entry name" value="MFS_trans_sf"/>
</dbReference>
<dbReference type="PANTHER" id="PTHR23513">
    <property type="entry name" value="INTEGRAL MEMBRANE EFFLUX PROTEIN-RELATED"/>
    <property type="match status" value="1"/>
</dbReference>
<evidence type="ECO:0000256" key="5">
    <source>
        <dbReference type="ARBA" id="ARBA00022989"/>
    </source>
</evidence>
<dbReference type="Proteomes" id="UP000185674">
    <property type="component" value="Chromosome"/>
</dbReference>
<dbReference type="RefSeq" id="WP_076032838.1">
    <property type="nucleotide sequence ID" value="NZ_CP016896.1"/>
</dbReference>
<keyword evidence="2" id="KW-0813">Transport</keyword>
<feature type="transmembrane region" description="Helical" evidence="7">
    <location>
        <begin position="378"/>
        <end position="401"/>
    </location>
</feature>
<dbReference type="InterPro" id="IPR010290">
    <property type="entry name" value="TM_effector"/>
</dbReference>
<feature type="transmembrane region" description="Helical" evidence="7">
    <location>
        <begin position="349"/>
        <end position="372"/>
    </location>
</feature>
<dbReference type="SUPFAM" id="SSF103473">
    <property type="entry name" value="MFS general substrate transporter"/>
    <property type="match status" value="1"/>
</dbReference>
<feature type="transmembrane region" description="Helical" evidence="7">
    <location>
        <begin position="110"/>
        <end position="131"/>
    </location>
</feature>
<gene>
    <name evidence="8" type="ORF">BEN76_08605</name>
</gene>
<feature type="transmembrane region" description="Helical" evidence="7">
    <location>
        <begin position="296"/>
        <end position="329"/>
    </location>
</feature>
<keyword evidence="5 7" id="KW-1133">Transmembrane helix</keyword>
<evidence type="ECO:0000256" key="1">
    <source>
        <dbReference type="ARBA" id="ARBA00004651"/>
    </source>
</evidence>
<dbReference type="eggNOG" id="COG2814">
    <property type="taxonomic scope" value="Bacteria"/>
</dbReference>
<feature type="transmembrane region" description="Helical" evidence="7">
    <location>
        <begin position="84"/>
        <end position="103"/>
    </location>
</feature>
<dbReference type="CDD" id="cd06173">
    <property type="entry name" value="MFS_MefA_like"/>
    <property type="match status" value="1"/>
</dbReference>
<evidence type="ECO:0000313" key="8">
    <source>
        <dbReference type="EMBL" id="APV36072.1"/>
    </source>
</evidence>
<evidence type="ECO:0000256" key="7">
    <source>
        <dbReference type="SAM" id="Phobius"/>
    </source>
</evidence>
<evidence type="ECO:0000256" key="3">
    <source>
        <dbReference type="ARBA" id="ARBA00022475"/>
    </source>
</evidence>
<proteinExistence type="predicted"/>
<evidence type="ECO:0000256" key="6">
    <source>
        <dbReference type="ARBA" id="ARBA00023136"/>
    </source>
</evidence>
<keyword evidence="3" id="KW-1003">Cell membrane</keyword>
<comment type="subcellular location">
    <subcellularLocation>
        <location evidence="1">Cell membrane</location>
        <topology evidence="1">Multi-pass membrane protein</topology>
    </subcellularLocation>
</comment>
<dbReference type="KEGG" id="asol:BEN76_08605"/>